<evidence type="ECO:0000256" key="2">
    <source>
        <dbReference type="ARBA" id="ARBA00022505"/>
    </source>
</evidence>
<evidence type="ECO:0000256" key="4">
    <source>
        <dbReference type="ARBA" id="ARBA00022729"/>
    </source>
</evidence>
<dbReference type="PROSITE" id="PS51257">
    <property type="entry name" value="PROKAR_LIPOPROTEIN"/>
    <property type="match status" value="1"/>
</dbReference>
<dbReference type="EMBL" id="CP020028">
    <property type="protein sequence ID" value="ASR45505.1"/>
    <property type="molecule type" value="Genomic_DNA"/>
</dbReference>
<evidence type="ECO:0000256" key="5">
    <source>
        <dbReference type="PIRSR" id="PIRSR004846-1"/>
    </source>
</evidence>
<feature type="binding site" evidence="5">
    <location>
        <position position="96"/>
    </location>
    <ligand>
        <name>molybdate</name>
        <dbReference type="ChEBI" id="CHEBI:36264"/>
    </ligand>
</feature>
<dbReference type="Pfam" id="PF13531">
    <property type="entry name" value="SBP_bac_11"/>
    <property type="match status" value="1"/>
</dbReference>
<keyword evidence="8" id="KW-1185">Reference proteome</keyword>
<evidence type="ECO:0000256" key="3">
    <source>
        <dbReference type="ARBA" id="ARBA00022723"/>
    </source>
</evidence>
<dbReference type="GO" id="GO:0015689">
    <property type="term" value="P:molybdate ion transport"/>
    <property type="evidence" value="ECO:0007669"/>
    <property type="project" value="InterPro"/>
</dbReference>
<dbReference type="OrthoDB" id="9785015at2"/>
<reference evidence="7 8" key="1">
    <citation type="submission" date="2017-03" db="EMBL/GenBank/DDBJ databases">
        <title>Complete genome sequence of Paenibacillus Kribbensis producing bioflocculants.</title>
        <authorList>
            <person name="Lee H.-G."/>
            <person name="Oh H.-M."/>
        </authorList>
    </citation>
    <scope>NUCLEOTIDE SEQUENCE [LARGE SCALE GENOMIC DNA]</scope>
    <source>
        <strain evidence="7 8">AM49</strain>
    </source>
</reference>
<accession>A0A222WH49</accession>
<dbReference type="InterPro" id="IPR005950">
    <property type="entry name" value="ModA"/>
</dbReference>
<dbReference type="AlphaFoldDB" id="A0A222WH49"/>
<name>A0A222WH49_9BACL</name>
<feature type="chain" id="PRO_5012623630" evidence="6">
    <location>
        <begin position="32"/>
        <end position="286"/>
    </location>
</feature>
<dbReference type="CDD" id="cd13537">
    <property type="entry name" value="PBP2_YvgL_like"/>
    <property type="match status" value="1"/>
</dbReference>
<evidence type="ECO:0000256" key="6">
    <source>
        <dbReference type="SAM" id="SignalP"/>
    </source>
</evidence>
<evidence type="ECO:0000313" key="7">
    <source>
        <dbReference type="EMBL" id="ASR45505.1"/>
    </source>
</evidence>
<dbReference type="InterPro" id="IPR050682">
    <property type="entry name" value="ModA/WtpA"/>
</dbReference>
<feature type="binding site" evidence="5">
    <location>
        <position position="176"/>
    </location>
    <ligand>
        <name>molybdate</name>
        <dbReference type="ChEBI" id="CHEBI:36264"/>
    </ligand>
</feature>
<comment type="similarity">
    <text evidence="1">Belongs to the bacterial solute-binding protein ModA family.</text>
</comment>
<dbReference type="GO" id="GO:0046872">
    <property type="term" value="F:metal ion binding"/>
    <property type="evidence" value="ECO:0007669"/>
    <property type="project" value="UniProtKB-KW"/>
</dbReference>
<dbReference type="GO" id="GO:0030973">
    <property type="term" value="F:molybdate ion binding"/>
    <property type="evidence" value="ECO:0007669"/>
    <property type="project" value="UniProtKB-ARBA"/>
</dbReference>
<dbReference type="SUPFAM" id="SSF53850">
    <property type="entry name" value="Periplasmic binding protein-like II"/>
    <property type="match status" value="1"/>
</dbReference>
<feature type="binding site" evidence="5">
    <location>
        <position position="203"/>
    </location>
    <ligand>
        <name>molybdate</name>
        <dbReference type="ChEBI" id="CHEBI:36264"/>
    </ligand>
</feature>
<dbReference type="KEGG" id="pkb:B4V02_01670"/>
<protein>
    <submittedName>
        <fullName evidence="7">Molybdate ABC transporter substrate-binding protein</fullName>
    </submittedName>
</protein>
<dbReference type="GO" id="GO:1901359">
    <property type="term" value="F:tungstate binding"/>
    <property type="evidence" value="ECO:0007669"/>
    <property type="project" value="UniProtKB-ARBA"/>
</dbReference>
<dbReference type="RefSeq" id="WP_094153541.1">
    <property type="nucleotide sequence ID" value="NZ_CP020028.1"/>
</dbReference>
<feature type="signal peptide" evidence="6">
    <location>
        <begin position="1"/>
        <end position="31"/>
    </location>
</feature>
<feature type="binding site" evidence="5">
    <location>
        <position position="221"/>
    </location>
    <ligand>
        <name>molybdate</name>
        <dbReference type="ChEBI" id="CHEBI:36264"/>
    </ligand>
</feature>
<dbReference type="PANTHER" id="PTHR30632:SF0">
    <property type="entry name" value="SULFATE-BINDING PROTEIN"/>
    <property type="match status" value="1"/>
</dbReference>
<keyword evidence="3 5" id="KW-0479">Metal-binding</keyword>
<sequence>MRRIKSTIGSLVAIWALVVLVACGSQSAAPAAPVKEAAPVAQATTENTAGTKAPDQQQVELTISAAASLTDALNEIKTGYEQEHPNVKLNFNFGASGALQRQIEQGAPADVFISASTSSMKALEEKALVKKSSTLLANDLVLVVPAKDGVAIKKLDDLKGKDIKTVAIGIPDSVPAGKYAQEALTNQKLWGELEPKLVQAKDVRQVLQYVATGNADAGFVYKTDALSTKDTSIALTVDSKLHSPITYPLGLVAATSHQEDARQFYDYLQTEPALQVMEKYGFRKAE</sequence>
<dbReference type="Proteomes" id="UP000214666">
    <property type="component" value="Chromosome"/>
</dbReference>
<dbReference type="Gene3D" id="3.40.190.10">
    <property type="entry name" value="Periplasmic binding protein-like II"/>
    <property type="match status" value="2"/>
</dbReference>
<dbReference type="PIRSF" id="PIRSF004846">
    <property type="entry name" value="ModA"/>
    <property type="match status" value="1"/>
</dbReference>
<gene>
    <name evidence="7" type="ORF">B4V02_01670</name>
</gene>
<dbReference type="PANTHER" id="PTHR30632">
    <property type="entry name" value="MOLYBDATE-BINDING PERIPLASMIC PROTEIN"/>
    <property type="match status" value="1"/>
</dbReference>
<dbReference type="FunFam" id="3.40.190.10:FF:000035">
    <property type="entry name" value="Molybdate ABC transporter substrate-binding protein"/>
    <property type="match status" value="1"/>
</dbReference>
<feature type="binding site" evidence="5">
    <location>
        <position position="68"/>
    </location>
    <ligand>
        <name>molybdate</name>
        <dbReference type="ChEBI" id="CHEBI:36264"/>
    </ligand>
</feature>
<organism evidence="7 8">
    <name type="scientific">Paenibacillus kribbensis</name>
    <dbReference type="NCBI Taxonomy" id="172713"/>
    <lineage>
        <taxon>Bacteria</taxon>
        <taxon>Bacillati</taxon>
        <taxon>Bacillota</taxon>
        <taxon>Bacilli</taxon>
        <taxon>Bacillales</taxon>
        <taxon>Paenibacillaceae</taxon>
        <taxon>Paenibacillus</taxon>
    </lineage>
</organism>
<dbReference type="InterPro" id="IPR041879">
    <property type="entry name" value="YvgL-like_PBP2"/>
</dbReference>
<proteinExistence type="inferred from homology"/>
<evidence type="ECO:0000256" key="1">
    <source>
        <dbReference type="ARBA" id="ARBA00009175"/>
    </source>
</evidence>
<dbReference type="NCBIfam" id="TIGR01256">
    <property type="entry name" value="modA"/>
    <property type="match status" value="1"/>
</dbReference>
<keyword evidence="4 6" id="KW-0732">Signal</keyword>
<evidence type="ECO:0000313" key="8">
    <source>
        <dbReference type="Proteomes" id="UP000214666"/>
    </source>
</evidence>
<keyword evidence="2 5" id="KW-0500">Molybdenum</keyword>